<protein>
    <submittedName>
        <fullName evidence="2">Class I SAM-dependent methyltransferase</fullName>
        <ecNumber evidence="2">2.1.1.-</ecNumber>
    </submittedName>
</protein>
<dbReference type="GeneID" id="78821518"/>
<dbReference type="Pfam" id="PF08241">
    <property type="entry name" value="Methyltransf_11"/>
    <property type="match status" value="1"/>
</dbReference>
<dbReference type="SUPFAM" id="SSF53335">
    <property type="entry name" value="S-adenosyl-L-methionine-dependent methyltransferases"/>
    <property type="match status" value="1"/>
</dbReference>
<dbReference type="InterPro" id="IPR050508">
    <property type="entry name" value="Methyltransf_Superfamily"/>
</dbReference>
<dbReference type="Proteomes" id="UP001596432">
    <property type="component" value="Unassembled WGS sequence"/>
</dbReference>
<dbReference type="Gene3D" id="3.40.50.150">
    <property type="entry name" value="Vaccinia Virus protein VP39"/>
    <property type="match status" value="1"/>
</dbReference>
<reference evidence="2 3" key="1">
    <citation type="journal article" date="2019" name="Int. J. Syst. Evol. Microbiol.">
        <title>The Global Catalogue of Microorganisms (GCM) 10K type strain sequencing project: providing services to taxonomists for standard genome sequencing and annotation.</title>
        <authorList>
            <consortium name="The Broad Institute Genomics Platform"/>
            <consortium name="The Broad Institute Genome Sequencing Center for Infectious Disease"/>
            <person name="Wu L."/>
            <person name="Ma J."/>
        </authorList>
    </citation>
    <scope>NUCLEOTIDE SEQUENCE [LARGE SCALE GENOMIC DNA]</scope>
    <source>
        <strain evidence="2 3">XZYJT29</strain>
    </source>
</reference>
<dbReference type="InterPro" id="IPR029063">
    <property type="entry name" value="SAM-dependent_MTases_sf"/>
</dbReference>
<proteinExistence type="predicted"/>
<feature type="domain" description="Methyltransferase type 11" evidence="1">
    <location>
        <begin position="51"/>
        <end position="150"/>
    </location>
</feature>
<name>A0ABD5Y1N9_9EURY</name>
<dbReference type="InterPro" id="IPR013216">
    <property type="entry name" value="Methyltransf_11"/>
</dbReference>
<dbReference type="AlphaFoldDB" id="A0ABD5Y1N9"/>
<gene>
    <name evidence="2" type="ORF">ACFQMA_15395</name>
</gene>
<dbReference type="PANTHER" id="PTHR42912">
    <property type="entry name" value="METHYLTRANSFERASE"/>
    <property type="match status" value="1"/>
</dbReference>
<sequence>MPPEDDHPISRSTYDELAPGYEDITDAAIREHYEWPTVEQLLPPLEDRRVLDAACGDGFYTERLAEAGADPVGVDASPAMVRRARERFDGAGSADEIPIHEADLTDGLAFLDDAAFDLVLCQLALEHVRDWGAVFAAFARVLRPGGHVVVSTSHPVRDYVDAEFFVRDHVLAESATYGDIERVDRDWGDEDDPFVVPFYRRPLQAVFEPATDAGLLVERVREPEVTDVFAELAPDHAAAFREGPPNFLCLRFLKPANVT</sequence>
<dbReference type="PANTHER" id="PTHR42912:SF93">
    <property type="entry name" value="N6-ADENOSINE-METHYLTRANSFERASE TMT1A"/>
    <property type="match status" value="1"/>
</dbReference>
<keyword evidence="2" id="KW-0808">Transferase</keyword>
<dbReference type="GO" id="GO:0008168">
    <property type="term" value="F:methyltransferase activity"/>
    <property type="evidence" value="ECO:0007669"/>
    <property type="project" value="UniProtKB-KW"/>
</dbReference>
<dbReference type="EC" id="2.1.1.-" evidence="2"/>
<organism evidence="2 3">
    <name type="scientific">Halosimplex aquaticum</name>
    <dbReference type="NCBI Taxonomy" id="3026162"/>
    <lineage>
        <taxon>Archaea</taxon>
        <taxon>Methanobacteriati</taxon>
        <taxon>Methanobacteriota</taxon>
        <taxon>Stenosarchaea group</taxon>
        <taxon>Halobacteria</taxon>
        <taxon>Halobacteriales</taxon>
        <taxon>Haloarculaceae</taxon>
        <taxon>Halosimplex</taxon>
    </lineage>
</organism>
<evidence type="ECO:0000313" key="3">
    <source>
        <dbReference type="Proteomes" id="UP001596432"/>
    </source>
</evidence>
<evidence type="ECO:0000259" key="1">
    <source>
        <dbReference type="Pfam" id="PF08241"/>
    </source>
</evidence>
<evidence type="ECO:0000313" key="2">
    <source>
        <dbReference type="EMBL" id="MFC7141209.1"/>
    </source>
</evidence>
<dbReference type="RefSeq" id="WP_274322297.1">
    <property type="nucleotide sequence ID" value="NZ_CP118158.1"/>
</dbReference>
<accession>A0ABD5Y1N9</accession>
<dbReference type="GO" id="GO:0032259">
    <property type="term" value="P:methylation"/>
    <property type="evidence" value="ECO:0007669"/>
    <property type="project" value="UniProtKB-KW"/>
</dbReference>
<dbReference type="CDD" id="cd02440">
    <property type="entry name" value="AdoMet_MTases"/>
    <property type="match status" value="1"/>
</dbReference>
<comment type="caution">
    <text evidence="2">The sequence shown here is derived from an EMBL/GenBank/DDBJ whole genome shotgun (WGS) entry which is preliminary data.</text>
</comment>
<keyword evidence="2" id="KW-0489">Methyltransferase</keyword>
<dbReference type="EMBL" id="JBHTAS010000001">
    <property type="protein sequence ID" value="MFC7141209.1"/>
    <property type="molecule type" value="Genomic_DNA"/>
</dbReference>
<keyword evidence="3" id="KW-1185">Reference proteome</keyword>